<dbReference type="NCBIfam" id="TIGR03570">
    <property type="entry name" value="NeuD_NnaD"/>
    <property type="match status" value="1"/>
</dbReference>
<reference evidence="7 8" key="1">
    <citation type="submission" date="2019-09" db="EMBL/GenBank/DDBJ databases">
        <authorList>
            <person name="Depoorter E."/>
        </authorList>
    </citation>
    <scope>NUCLEOTIDE SEQUENCE [LARGE SCALE GENOMIC DNA]</scope>
    <source>
        <strain evidence="7">R-39750</strain>
    </source>
</reference>
<evidence type="ECO:0000256" key="5">
    <source>
        <dbReference type="PIRSR" id="PIRSR620019-2"/>
    </source>
</evidence>
<feature type="binding site" evidence="5">
    <location>
        <position position="166"/>
    </location>
    <ligand>
        <name>acetyl-CoA</name>
        <dbReference type="ChEBI" id="CHEBI:57288"/>
    </ligand>
</feature>
<dbReference type="CDD" id="cd03360">
    <property type="entry name" value="LbH_AT_putative"/>
    <property type="match status" value="1"/>
</dbReference>
<evidence type="ECO:0000256" key="4">
    <source>
        <dbReference type="PIRSR" id="PIRSR620019-1"/>
    </source>
</evidence>
<feature type="domain" description="PglD N-terminal" evidence="6">
    <location>
        <begin position="5"/>
        <end position="80"/>
    </location>
</feature>
<dbReference type="Pfam" id="PF17836">
    <property type="entry name" value="PglD_N"/>
    <property type="match status" value="1"/>
</dbReference>
<dbReference type="PROSITE" id="PS00101">
    <property type="entry name" value="HEXAPEP_TRANSFERASES"/>
    <property type="match status" value="1"/>
</dbReference>
<dbReference type="PANTHER" id="PTHR43300:SF7">
    <property type="entry name" value="UDP-N-ACETYLBACILLOSAMINE N-ACETYLTRANSFERASE"/>
    <property type="match status" value="1"/>
</dbReference>
<dbReference type="EMBL" id="CABVQN010000011">
    <property type="protein sequence ID" value="VWD03166.1"/>
    <property type="molecule type" value="Genomic_DNA"/>
</dbReference>
<dbReference type="RefSeq" id="WP_175012619.1">
    <property type="nucleotide sequence ID" value="NZ_CABVQN010000011.1"/>
</dbReference>
<dbReference type="InterPro" id="IPR041561">
    <property type="entry name" value="PglD_N"/>
</dbReference>
<proteinExistence type="inferred from homology"/>
<sequence length="210" mass="21639">MNNSVIVLGGGGHAKVVIEILRSTGYDVSYCIAASDDVPYCVGVPVLCGDHHLSRLLDAGHSKLFPGIGSNAVRGRAAEQALKLGYELVNAVSPMASISPSSIIGKGVAIMGGVIVNAESRIEDLAIINTGATVDHDCHVGFSAHVAPQCALAGNVRVGDFAFLGIGTKVIPEIVIGENALVGAGSIIIRDVPPSSKVINRMHQIVSQRG</sequence>
<protein>
    <submittedName>
        <fullName evidence="7">Acetyltransferase</fullName>
    </submittedName>
</protein>
<evidence type="ECO:0000256" key="2">
    <source>
        <dbReference type="ARBA" id="ARBA00022679"/>
    </source>
</evidence>
<dbReference type="AlphaFoldDB" id="A0A6P2X362"/>
<dbReference type="Gene3D" id="3.40.50.20">
    <property type="match status" value="1"/>
</dbReference>
<dbReference type="SUPFAM" id="SSF51161">
    <property type="entry name" value="Trimeric LpxA-like enzymes"/>
    <property type="match status" value="1"/>
</dbReference>
<dbReference type="InterPro" id="IPR011004">
    <property type="entry name" value="Trimer_LpxA-like_sf"/>
</dbReference>
<organism evidence="7 8">
    <name type="scientific">Burkholderia lata (strain ATCC 17760 / DSM 23089 / LMG 22485 / NCIMB 9086 / R18194 / 383)</name>
    <dbReference type="NCBI Taxonomy" id="482957"/>
    <lineage>
        <taxon>Bacteria</taxon>
        <taxon>Pseudomonadati</taxon>
        <taxon>Pseudomonadota</taxon>
        <taxon>Betaproteobacteria</taxon>
        <taxon>Burkholderiales</taxon>
        <taxon>Burkholderiaceae</taxon>
        <taxon>Burkholderia</taxon>
        <taxon>Burkholderia cepacia complex</taxon>
    </lineage>
</organism>
<dbReference type="GO" id="GO:0016740">
    <property type="term" value="F:transferase activity"/>
    <property type="evidence" value="ECO:0007669"/>
    <property type="project" value="UniProtKB-KW"/>
</dbReference>
<evidence type="ECO:0000313" key="7">
    <source>
        <dbReference type="EMBL" id="VWD03166.1"/>
    </source>
</evidence>
<dbReference type="InterPro" id="IPR050179">
    <property type="entry name" value="Trans_hexapeptide_repeat"/>
</dbReference>
<keyword evidence="2 7" id="KW-0808">Transferase</keyword>
<comment type="similarity">
    <text evidence="1">Belongs to the transferase hexapeptide repeat family.</text>
</comment>
<dbReference type="InterPro" id="IPR018357">
    <property type="entry name" value="Hexapep_transf_CS"/>
</dbReference>
<evidence type="ECO:0000256" key="1">
    <source>
        <dbReference type="ARBA" id="ARBA00007274"/>
    </source>
</evidence>
<evidence type="ECO:0000256" key="3">
    <source>
        <dbReference type="ARBA" id="ARBA00022737"/>
    </source>
</evidence>
<name>A0A6P2X362_BURL3</name>
<feature type="binding site" evidence="5">
    <location>
        <position position="69"/>
    </location>
    <ligand>
        <name>substrate</name>
    </ligand>
</feature>
<feature type="site" description="Increases basicity of active site His" evidence="4">
    <location>
        <position position="137"/>
    </location>
</feature>
<dbReference type="Gene3D" id="2.160.10.10">
    <property type="entry name" value="Hexapeptide repeat proteins"/>
    <property type="match status" value="1"/>
</dbReference>
<dbReference type="InterPro" id="IPR020019">
    <property type="entry name" value="AcTrfase_PglD-like"/>
</dbReference>
<feature type="active site" description="Proton acceptor" evidence="4">
    <location>
        <position position="136"/>
    </location>
</feature>
<dbReference type="Proteomes" id="UP000494110">
    <property type="component" value="Unassembled WGS sequence"/>
</dbReference>
<keyword evidence="3" id="KW-0677">Repeat</keyword>
<gene>
    <name evidence="7" type="ORF">BLA39750_02705</name>
</gene>
<evidence type="ECO:0000259" key="6">
    <source>
        <dbReference type="Pfam" id="PF17836"/>
    </source>
</evidence>
<accession>A0A6P2X362</accession>
<dbReference type="PANTHER" id="PTHR43300">
    <property type="entry name" value="ACETYLTRANSFERASE"/>
    <property type="match status" value="1"/>
</dbReference>
<evidence type="ECO:0000313" key="8">
    <source>
        <dbReference type="Proteomes" id="UP000494110"/>
    </source>
</evidence>
<feature type="binding site" evidence="5">
    <location>
        <position position="145"/>
    </location>
    <ligand>
        <name>acetyl-CoA</name>
        <dbReference type="ChEBI" id="CHEBI:57288"/>
    </ligand>
</feature>